<feature type="compositionally biased region" description="Basic and acidic residues" evidence="11">
    <location>
        <begin position="100"/>
        <end position="112"/>
    </location>
</feature>
<feature type="compositionally biased region" description="Low complexity" evidence="11">
    <location>
        <begin position="18"/>
        <end position="31"/>
    </location>
</feature>
<organism evidence="13 15">
    <name type="scientific">Didymodactylos carnosus</name>
    <dbReference type="NCBI Taxonomy" id="1234261"/>
    <lineage>
        <taxon>Eukaryota</taxon>
        <taxon>Metazoa</taxon>
        <taxon>Spiralia</taxon>
        <taxon>Gnathifera</taxon>
        <taxon>Rotifera</taxon>
        <taxon>Eurotatoria</taxon>
        <taxon>Bdelloidea</taxon>
        <taxon>Philodinida</taxon>
        <taxon>Philodinidae</taxon>
        <taxon>Didymodactylos</taxon>
    </lineage>
</organism>
<evidence type="ECO:0000256" key="7">
    <source>
        <dbReference type="ARBA" id="ARBA00023069"/>
    </source>
</evidence>
<keyword evidence="8 12" id="KW-0472">Membrane</keyword>
<proteinExistence type="inferred from homology"/>
<dbReference type="Proteomes" id="UP000682733">
    <property type="component" value="Unassembled WGS sequence"/>
</dbReference>
<keyword evidence="4 12" id="KW-0812">Transmembrane</keyword>
<feature type="transmembrane region" description="Helical" evidence="12">
    <location>
        <begin position="230"/>
        <end position="250"/>
    </location>
</feature>
<feature type="region of interest" description="Disordered" evidence="11">
    <location>
        <begin position="1"/>
        <end position="124"/>
    </location>
</feature>
<sequence length="375" mass="42977">MATPPTTDARARRRLPKLINPNENELLEIPNPIRPEQSGRVTNNNRDIRSNSSDISTPRNATGDDSARQRRRQKIAQQNGHATVNNENNERQTRPARSSQSEDRISRQDTKTVKRRKARRRAKSAAIFAQEPSLLHGFEDEVIVEQRSKGANNILPDLLISSNVTKSTPANRIYFENKKTFSSVNKSTIDKDALRFATSAQLPYDVSYQQQSAEMLKRYTVQVAKQTHTFLQRLFLFIHGINAGYAFWIIDPVKFNRTVFFQSLSLQNSAVAILFYSVAMIVNLYMMQTDDYLRMTQYSNQTTIEDTVLTDVLIPTWKRLNAVRAAFIMIAWLVVTFHVKNDRLSTLIKNTEEKAFYEELRIEQNTAPMITGTNA</sequence>
<gene>
    <name evidence="13" type="ORF">OVA965_LOCUS25631</name>
    <name evidence="14" type="ORF">TMI583_LOCUS26365</name>
</gene>
<dbReference type="PANTHER" id="PTHR28388">
    <property type="entry name" value="TRANSMEMBRANE PROTEIN 237"/>
    <property type="match status" value="1"/>
</dbReference>
<comment type="similarity">
    <text evidence="3">Belongs to the TMEM237 family.</text>
</comment>
<evidence type="ECO:0000256" key="5">
    <source>
        <dbReference type="ARBA" id="ARBA00022794"/>
    </source>
</evidence>
<evidence type="ECO:0000256" key="2">
    <source>
        <dbReference type="ARBA" id="ARBA00004141"/>
    </source>
</evidence>
<name>A0A8S2EIR8_9BILA</name>
<dbReference type="GO" id="GO:0016020">
    <property type="term" value="C:membrane"/>
    <property type="evidence" value="ECO:0007669"/>
    <property type="project" value="UniProtKB-SubCell"/>
</dbReference>
<comment type="caution">
    <text evidence="13">The sequence shown here is derived from an EMBL/GenBank/DDBJ whole genome shotgun (WGS) entry which is preliminary data.</text>
</comment>
<dbReference type="Pfam" id="PF15383">
    <property type="entry name" value="TMEM237"/>
    <property type="match status" value="2"/>
</dbReference>
<keyword evidence="9" id="KW-0966">Cell projection</keyword>
<evidence type="ECO:0000256" key="1">
    <source>
        <dbReference type="ARBA" id="ARBA00004138"/>
    </source>
</evidence>
<feature type="transmembrane region" description="Helical" evidence="12">
    <location>
        <begin position="322"/>
        <end position="339"/>
    </location>
</feature>
<keyword evidence="7" id="KW-0969">Cilium</keyword>
<evidence type="ECO:0000313" key="13">
    <source>
        <dbReference type="EMBL" id="CAF1236797.1"/>
    </source>
</evidence>
<feature type="compositionally biased region" description="Basic residues" evidence="11">
    <location>
        <begin position="113"/>
        <end position="123"/>
    </location>
</feature>
<keyword evidence="6 12" id="KW-1133">Transmembrane helix</keyword>
<dbReference type="AlphaFoldDB" id="A0A8S2EIR8"/>
<dbReference type="InterPro" id="IPR029409">
    <property type="entry name" value="TMEM237"/>
</dbReference>
<evidence type="ECO:0000256" key="3">
    <source>
        <dbReference type="ARBA" id="ARBA00008783"/>
    </source>
</evidence>
<evidence type="ECO:0000256" key="4">
    <source>
        <dbReference type="ARBA" id="ARBA00022692"/>
    </source>
</evidence>
<feature type="transmembrane region" description="Helical" evidence="12">
    <location>
        <begin position="270"/>
        <end position="287"/>
    </location>
</feature>
<reference evidence="13" key="1">
    <citation type="submission" date="2021-02" db="EMBL/GenBank/DDBJ databases">
        <authorList>
            <person name="Nowell W R."/>
        </authorList>
    </citation>
    <scope>NUCLEOTIDE SEQUENCE</scope>
</reference>
<evidence type="ECO:0000256" key="10">
    <source>
        <dbReference type="ARBA" id="ARBA00025631"/>
    </source>
</evidence>
<dbReference type="Proteomes" id="UP000677228">
    <property type="component" value="Unassembled WGS sequence"/>
</dbReference>
<dbReference type="GO" id="GO:0060271">
    <property type="term" value="P:cilium assembly"/>
    <property type="evidence" value="ECO:0007669"/>
    <property type="project" value="TreeGrafter"/>
</dbReference>
<evidence type="ECO:0000313" key="15">
    <source>
        <dbReference type="Proteomes" id="UP000677228"/>
    </source>
</evidence>
<evidence type="ECO:0000313" key="14">
    <source>
        <dbReference type="EMBL" id="CAF4044501.1"/>
    </source>
</evidence>
<evidence type="ECO:0000256" key="9">
    <source>
        <dbReference type="ARBA" id="ARBA00023273"/>
    </source>
</evidence>
<evidence type="ECO:0000256" key="8">
    <source>
        <dbReference type="ARBA" id="ARBA00023136"/>
    </source>
</evidence>
<keyword evidence="5" id="KW-0970">Cilium biogenesis/degradation</keyword>
<comment type="function">
    <text evidence="10">Component of the transition zone in primary cilia. Required for ciliogenesis.</text>
</comment>
<dbReference type="GO" id="GO:0035869">
    <property type="term" value="C:ciliary transition zone"/>
    <property type="evidence" value="ECO:0007669"/>
    <property type="project" value="TreeGrafter"/>
</dbReference>
<protein>
    <recommendedName>
        <fullName evidence="16">Transmembrane protein 237</fullName>
    </recommendedName>
</protein>
<comment type="subcellular location">
    <subcellularLocation>
        <location evidence="1">Cell projection</location>
        <location evidence="1">Cilium</location>
    </subcellularLocation>
    <subcellularLocation>
        <location evidence="2">Membrane</location>
        <topology evidence="2">Multi-pass membrane protein</topology>
    </subcellularLocation>
</comment>
<dbReference type="EMBL" id="CAJNOK010016009">
    <property type="protein sequence ID" value="CAF1236797.1"/>
    <property type="molecule type" value="Genomic_DNA"/>
</dbReference>
<accession>A0A8S2EIR8</accession>
<evidence type="ECO:0008006" key="16">
    <source>
        <dbReference type="Google" id="ProtNLM"/>
    </source>
</evidence>
<evidence type="ECO:0000256" key="12">
    <source>
        <dbReference type="SAM" id="Phobius"/>
    </source>
</evidence>
<dbReference type="PANTHER" id="PTHR28388:SF1">
    <property type="entry name" value="TRANSMEMBRANE PROTEIN 237"/>
    <property type="match status" value="1"/>
</dbReference>
<evidence type="ECO:0000256" key="11">
    <source>
        <dbReference type="SAM" id="MobiDB-lite"/>
    </source>
</evidence>
<dbReference type="EMBL" id="CAJOBA010037560">
    <property type="protein sequence ID" value="CAF4044501.1"/>
    <property type="molecule type" value="Genomic_DNA"/>
</dbReference>
<evidence type="ECO:0000256" key="6">
    <source>
        <dbReference type="ARBA" id="ARBA00022989"/>
    </source>
</evidence>